<dbReference type="SMART" id="SM00448">
    <property type="entry name" value="REC"/>
    <property type="match status" value="1"/>
</dbReference>
<dbReference type="GO" id="GO:0005634">
    <property type="term" value="C:nucleus"/>
    <property type="evidence" value="ECO:0007669"/>
    <property type="project" value="UniProtKB-SubCell"/>
</dbReference>
<feature type="domain" description="Response regulatory" evidence="10">
    <location>
        <begin position="95"/>
        <end position="213"/>
    </location>
</feature>
<feature type="compositionally biased region" description="Low complexity" evidence="9">
    <location>
        <begin position="218"/>
        <end position="227"/>
    </location>
</feature>
<comment type="caution">
    <text evidence="11">The sequence shown here is derived from an EMBL/GenBank/DDBJ whole genome shotgun (WGS) entry which is preliminary data.</text>
</comment>
<keyword evidence="5" id="KW-0090">Biological rhythms</keyword>
<comment type="caution">
    <text evidence="8">Lacks conserved residue(s) required for the propagation of feature annotation.</text>
</comment>
<dbReference type="PROSITE" id="PS50110">
    <property type="entry name" value="RESPONSE_REGULATORY"/>
    <property type="match status" value="1"/>
</dbReference>
<gene>
    <name evidence="11" type="ORF">K7X08_028670</name>
</gene>
<keyword evidence="3" id="KW-0902">Two-component regulatory system</keyword>
<evidence type="ECO:0000256" key="6">
    <source>
        <dbReference type="ARBA" id="ARBA00023163"/>
    </source>
</evidence>
<protein>
    <recommendedName>
        <fullName evidence="10">Response regulatory domain-containing protein</fullName>
    </recommendedName>
</protein>
<evidence type="ECO:0000313" key="11">
    <source>
        <dbReference type="EMBL" id="KAJ8544159.1"/>
    </source>
</evidence>
<dbReference type="OrthoDB" id="60033at2759"/>
<feature type="region of interest" description="Disordered" evidence="9">
    <location>
        <begin position="218"/>
        <end position="302"/>
    </location>
</feature>
<evidence type="ECO:0000313" key="12">
    <source>
        <dbReference type="Proteomes" id="UP001152561"/>
    </source>
</evidence>
<dbReference type="Gene3D" id="3.40.50.2300">
    <property type="match status" value="1"/>
</dbReference>
<dbReference type="CDD" id="cd17582">
    <property type="entry name" value="psREC_PRR"/>
    <property type="match status" value="1"/>
</dbReference>
<dbReference type="GO" id="GO:0009736">
    <property type="term" value="P:cytokinin-activated signaling pathway"/>
    <property type="evidence" value="ECO:0007669"/>
    <property type="project" value="InterPro"/>
</dbReference>
<accession>A0A9Q1R7Z3</accession>
<dbReference type="GO" id="GO:0007623">
    <property type="term" value="P:circadian rhythm"/>
    <property type="evidence" value="ECO:0007669"/>
    <property type="project" value="UniProtKB-ARBA"/>
</dbReference>
<dbReference type="SUPFAM" id="SSF52172">
    <property type="entry name" value="CheY-like"/>
    <property type="match status" value="1"/>
</dbReference>
<keyword evidence="4" id="KW-0805">Transcription regulation</keyword>
<evidence type="ECO:0000256" key="2">
    <source>
        <dbReference type="ARBA" id="ARBA00010330"/>
    </source>
</evidence>
<evidence type="ECO:0000256" key="4">
    <source>
        <dbReference type="ARBA" id="ARBA00023015"/>
    </source>
</evidence>
<evidence type="ECO:0000259" key="10">
    <source>
        <dbReference type="PROSITE" id="PS50110"/>
    </source>
</evidence>
<dbReference type="AlphaFoldDB" id="A0A9Q1R7Z3"/>
<sequence>MRGVRMDSNGPPTKRLVELNRHSMQDGQNGVRDGITGEGQGLSEEDESRINEDVEGGNETQRDLVQVQAVLQTQQQQPPGPLVRWDRFLPLRSLKVLLVENDDSTRHVVSALLRNCSYEVVAVGYALEAWRILEDLTNHVDLVLTEVSMPYLSGIGLLSKIMNHKTRKNVPVIMMSANDSMGIVFKCLSKGAVDFLVKPIRKNELKNLWQHVWRKCHSSSGSGSESGIQTQKSTKSKSVERSENNTDSNDKAENGSFDLDDRDGSDNGSGTQSSWSKRAIEVDSPQPMSPWNELTDPPDSTCAQVIHSRPEALSATWVPANATRECLNEKDELGNARMGEDLNMGVGNVPELEGLSGKVMDGLVASMKDKHLEVDPNDNEKMGRNLKLNKEMREDDLKDKDVGYMGDITNTCMPQVETTASAVPNDPPKITNIKEIATYESKDMPSLELSLKQLRDVGENGTGVQERNVLRHSDLSAFSRHV</sequence>
<keyword evidence="7" id="KW-0539">Nucleus</keyword>
<organism evidence="11 12">
    <name type="scientific">Anisodus acutangulus</name>
    <dbReference type="NCBI Taxonomy" id="402998"/>
    <lineage>
        <taxon>Eukaryota</taxon>
        <taxon>Viridiplantae</taxon>
        <taxon>Streptophyta</taxon>
        <taxon>Embryophyta</taxon>
        <taxon>Tracheophyta</taxon>
        <taxon>Spermatophyta</taxon>
        <taxon>Magnoliopsida</taxon>
        <taxon>eudicotyledons</taxon>
        <taxon>Gunneridae</taxon>
        <taxon>Pentapetalae</taxon>
        <taxon>asterids</taxon>
        <taxon>lamiids</taxon>
        <taxon>Solanales</taxon>
        <taxon>Solanaceae</taxon>
        <taxon>Solanoideae</taxon>
        <taxon>Hyoscyameae</taxon>
        <taxon>Anisodus</taxon>
    </lineage>
</organism>
<dbReference type="GO" id="GO:0045892">
    <property type="term" value="P:negative regulation of DNA-templated transcription"/>
    <property type="evidence" value="ECO:0007669"/>
    <property type="project" value="UniProtKB-ARBA"/>
</dbReference>
<feature type="compositionally biased region" description="Polar residues" evidence="9">
    <location>
        <begin position="266"/>
        <end position="276"/>
    </location>
</feature>
<name>A0A9Q1R7Z3_9SOLA</name>
<evidence type="ECO:0000256" key="5">
    <source>
        <dbReference type="ARBA" id="ARBA00023108"/>
    </source>
</evidence>
<dbReference type="PANTHER" id="PTHR43874:SF190">
    <property type="entry name" value="TWO-COMPONENT RESPONSE REGULATOR-LIKE PRR37 ISOFORM X1"/>
    <property type="match status" value="1"/>
</dbReference>
<keyword evidence="12" id="KW-1185">Reference proteome</keyword>
<evidence type="ECO:0000256" key="7">
    <source>
        <dbReference type="ARBA" id="ARBA00023242"/>
    </source>
</evidence>
<comment type="similarity">
    <text evidence="2">Belongs to the ARR-like family.</text>
</comment>
<dbReference type="GO" id="GO:0010017">
    <property type="term" value="P:red or far-red light signaling pathway"/>
    <property type="evidence" value="ECO:0007669"/>
    <property type="project" value="UniProtKB-ARBA"/>
</dbReference>
<feature type="compositionally biased region" description="Basic and acidic residues" evidence="9">
    <location>
        <begin position="237"/>
        <end position="253"/>
    </location>
</feature>
<dbReference type="InterPro" id="IPR011006">
    <property type="entry name" value="CheY-like_superfamily"/>
</dbReference>
<dbReference type="InterPro" id="IPR001789">
    <property type="entry name" value="Sig_transdc_resp-reg_receiver"/>
</dbReference>
<reference evidence="12" key="1">
    <citation type="journal article" date="2023" name="Proc. Natl. Acad. Sci. U.S.A.">
        <title>Genomic and structural basis for evolution of tropane alkaloid biosynthesis.</title>
        <authorList>
            <person name="Wanga Y.-J."/>
            <person name="Taina T."/>
            <person name="Yua J.-Y."/>
            <person name="Lia J."/>
            <person name="Xua B."/>
            <person name="Chenc J."/>
            <person name="D'Auriad J.C."/>
            <person name="Huanga J.-P."/>
            <person name="Huanga S.-X."/>
        </authorList>
    </citation>
    <scope>NUCLEOTIDE SEQUENCE [LARGE SCALE GENOMIC DNA]</scope>
    <source>
        <strain evidence="12">cv. KIB-2019</strain>
    </source>
</reference>
<dbReference type="EMBL" id="JAJAGQ010000014">
    <property type="protein sequence ID" value="KAJ8544159.1"/>
    <property type="molecule type" value="Genomic_DNA"/>
</dbReference>
<dbReference type="Pfam" id="PF00072">
    <property type="entry name" value="Response_reg"/>
    <property type="match status" value="1"/>
</dbReference>
<evidence type="ECO:0000256" key="1">
    <source>
        <dbReference type="ARBA" id="ARBA00004123"/>
    </source>
</evidence>
<keyword evidence="6" id="KW-0804">Transcription</keyword>
<dbReference type="PANTHER" id="PTHR43874">
    <property type="entry name" value="TWO-COMPONENT RESPONSE REGULATOR"/>
    <property type="match status" value="1"/>
</dbReference>
<comment type="subcellular location">
    <subcellularLocation>
        <location evidence="1">Nucleus</location>
    </subcellularLocation>
</comment>
<dbReference type="InterPro" id="IPR045279">
    <property type="entry name" value="ARR-like"/>
</dbReference>
<feature type="region of interest" description="Disordered" evidence="9">
    <location>
        <begin position="22"/>
        <end position="58"/>
    </location>
</feature>
<evidence type="ECO:0000256" key="3">
    <source>
        <dbReference type="ARBA" id="ARBA00023012"/>
    </source>
</evidence>
<proteinExistence type="inferred from homology"/>
<dbReference type="FunFam" id="3.40.50.2300:FF:000214">
    <property type="entry name" value="Two-component response regulator-like PRR37"/>
    <property type="match status" value="1"/>
</dbReference>
<dbReference type="GO" id="GO:0000160">
    <property type="term" value="P:phosphorelay signal transduction system"/>
    <property type="evidence" value="ECO:0007669"/>
    <property type="project" value="UniProtKB-KW"/>
</dbReference>
<evidence type="ECO:0000256" key="8">
    <source>
        <dbReference type="PROSITE-ProRule" id="PRU00169"/>
    </source>
</evidence>
<dbReference type="Proteomes" id="UP001152561">
    <property type="component" value="Unassembled WGS sequence"/>
</dbReference>
<evidence type="ECO:0000256" key="9">
    <source>
        <dbReference type="SAM" id="MobiDB-lite"/>
    </source>
</evidence>